<dbReference type="PANTHER" id="PTHR13929:SF0">
    <property type="entry name" value="UBIA PRENYLTRANSFERASE DOMAIN-CONTAINING PROTEIN 1"/>
    <property type="match status" value="1"/>
</dbReference>
<dbReference type="NCBIfam" id="NF004751">
    <property type="entry name" value="PRK06080.1-3"/>
    <property type="match status" value="1"/>
</dbReference>
<sequence length="283" mass="29240">MAGARVRTLPNSVSPVLVGAGAAVALGGFVWWQALLALLVALAFQVGVNYANDYSDGIRGTDAERVGPLRLVASGLVPAEMVRTAAFACFGIACAAGFALVVTSRQWWLLAVGVISLLGAWFYTGGKKPYGYIGLGEVAVFFFFGPIPVLGTMYVQTGQVTWLGVVASLALGSFSAAVMAANNLRDRPTDAESGKRTLAVRLGDKGARYLYSTLALAPFVVTLGLSIVSPWMLLGLLAAATAIPSVHKVLTGAVGPALIPALKDTALAMLIWAVATTVAAVLA</sequence>
<evidence type="ECO:0000256" key="4">
    <source>
        <dbReference type="ARBA" id="ARBA00022679"/>
    </source>
</evidence>
<feature type="transmembrane region" description="Helical" evidence="8">
    <location>
        <begin position="265"/>
        <end position="282"/>
    </location>
</feature>
<feature type="transmembrane region" description="Helical" evidence="8">
    <location>
        <begin position="235"/>
        <end position="259"/>
    </location>
</feature>
<dbReference type="UniPathway" id="UPA00079">
    <property type="reaction ID" value="UER00168"/>
</dbReference>
<evidence type="ECO:0000256" key="8">
    <source>
        <dbReference type="HAMAP-Rule" id="MF_01937"/>
    </source>
</evidence>
<feature type="transmembrane region" description="Helical" evidence="8">
    <location>
        <begin position="107"/>
        <end position="124"/>
    </location>
</feature>
<dbReference type="EC" id="2.5.1.74" evidence="8 9"/>
<evidence type="ECO:0000256" key="6">
    <source>
        <dbReference type="ARBA" id="ARBA00022989"/>
    </source>
</evidence>
<organism evidence="10 11">
    <name type="scientific">Actinocrispum wychmicini</name>
    <dbReference type="NCBI Taxonomy" id="1213861"/>
    <lineage>
        <taxon>Bacteria</taxon>
        <taxon>Bacillati</taxon>
        <taxon>Actinomycetota</taxon>
        <taxon>Actinomycetes</taxon>
        <taxon>Pseudonocardiales</taxon>
        <taxon>Pseudonocardiaceae</taxon>
        <taxon>Actinocrispum</taxon>
    </lineage>
</organism>
<evidence type="ECO:0000256" key="2">
    <source>
        <dbReference type="ARBA" id="ARBA00022428"/>
    </source>
</evidence>
<dbReference type="PIRSF" id="PIRSF005355">
    <property type="entry name" value="UBIAD1"/>
    <property type="match status" value="1"/>
</dbReference>
<keyword evidence="7 8" id="KW-0472">Membrane</keyword>
<dbReference type="CDD" id="cd13962">
    <property type="entry name" value="PT_UbiA_UBIAD1"/>
    <property type="match status" value="1"/>
</dbReference>
<evidence type="ECO:0000256" key="7">
    <source>
        <dbReference type="ARBA" id="ARBA00023136"/>
    </source>
</evidence>
<dbReference type="Pfam" id="PF01040">
    <property type="entry name" value="UbiA"/>
    <property type="match status" value="1"/>
</dbReference>
<dbReference type="GO" id="GO:0009234">
    <property type="term" value="P:menaquinone biosynthetic process"/>
    <property type="evidence" value="ECO:0007669"/>
    <property type="project" value="UniProtKB-UniRule"/>
</dbReference>
<evidence type="ECO:0000256" key="5">
    <source>
        <dbReference type="ARBA" id="ARBA00022692"/>
    </source>
</evidence>
<comment type="function">
    <text evidence="8">Conversion of 1,4-dihydroxy-2-naphthoate (DHNA) to demethylmenaquinone (DMK).</text>
</comment>
<evidence type="ECO:0000256" key="1">
    <source>
        <dbReference type="ARBA" id="ARBA00004141"/>
    </source>
</evidence>
<feature type="transmembrane region" description="Helical" evidence="8">
    <location>
        <begin position="12"/>
        <end position="32"/>
    </location>
</feature>
<evidence type="ECO:0000256" key="9">
    <source>
        <dbReference type="NCBIfam" id="TIGR00751"/>
    </source>
</evidence>
<dbReference type="InterPro" id="IPR004657">
    <property type="entry name" value="MenA"/>
</dbReference>
<dbReference type="GO" id="GO:0042371">
    <property type="term" value="P:vitamin K biosynthetic process"/>
    <property type="evidence" value="ECO:0007669"/>
    <property type="project" value="TreeGrafter"/>
</dbReference>
<evidence type="ECO:0000313" key="10">
    <source>
        <dbReference type="EMBL" id="TCO65253.1"/>
    </source>
</evidence>
<dbReference type="PANTHER" id="PTHR13929">
    <property type="entry name" value="1,4-DIHYDROXY-2-NAPHTHOATE OCTAPRENYLTRANSFERASE"/>
    <property type="match status" value="1"/>
</dbReference>
<feature type="transmembrane region" description="Helical" evidence="8">
    <location>
        <begin position="209"/>
        <end position="228"/>
    </location>
</feature>
<dbReference type="InterPro" id="IPR026046">
    <property type="entry name" value="UBIAD1"/>
</dbReference>
<feature type="transmembrane region" description="Helical" evidence="8">
    <location>
        <begin position="81"/>
        <end position="102"/>
    </location>
</feature>
<dbReference type="Proteomes" id="UP000295680">
    <property type="component" value="Unassembled WGS sequence"/>
</dbReference>
<keyword evidence="2 8" id="KW-0474">Menaquinone biosynthesis</keyword>
<feature type="transmembrane region" description="Helical" evidence="8">
    <location>
        <begin position="130"/>
        <end position="150"/>
    </location>
</feature>
<comment type="similarity">
    <text evidence="8">Belongs to the MenA family. Type 1 subfamily.</text>
</comment>
<dbReference type="InterPro" id="IPR000537">
    <property type="entry name" value="UbiA_prenyltransferase"/>
</dbReference>
<gene>
    <name evidence="8" type="primary">menA</name>
    <name evidence="10" type="ORF">EV192_1011041</name>
</gene>
<dbReference type="EMBL" id="SLWS01000001">
    <property type="protein sequence ID" value="TCO65253.1"/>
    <property type="molecule type" value="Genomic_DNA"/>
</dbReference>
<proteinExistence type="inferred from homology"/>
<keyword evidence="11" id="KW-1185">Reference proteome</keyword>
<evidence type="ECO:0000256" key="3">
    <source>
        <dbReference type="ARBA" id="ARBA00022475"/>
    </source>
</evidence>
<comment type="catalytic activity">
    <reaction evidence="8">
        <text>an all-trans-polyprenyl diphosphate + 1,4-dihydroxy-2-naphthoate + H(+) = a 2-demethylmenaquinol + CO2 + diphosphate</text>
        <dbReference type="Rhea" id="RHEA:26478"/>
        <dbReference type="Rhea" id="RHEA-COMP:9563"/>
        <dbReference type="Rhea" id="RHEA-COMP:9564"/>
        <dbReference type="ChEBI" id="CHEBI:11173"/>
        <dbReference type="ChEBI" id="CHEBI:15378"/>
        <dbReference type="ChEBI" id="CHEBI:16526"/>
        <dbReference type="ChEBI" id="CHEBI:33019"/>
        <dbReference type="ChEBI" id="CHEBI:55437"/>
        <dbReference type="ChEBI" id="CHEBI:58914"/>
        <dbReference type="EC" id="2.5.1.74"/>
    </reaction>
</comment>
<keyword evidence="4 8" id="KW-0808">Transferase</keyword>
<accession>A0A4R2JXI7</accession>
<name>A0A4R2JXI7_9PSEU</name>
<evidence type="ECO:0000313" key="11">
    <source>
        <dbReference type="Proteomes" id="UP000295680"/>
    </source>
</evidence>
<protein>
    <recommendedName>
        <fullName evidence="8 9">1,4-dihydroxy-2-naphthoate octaprenyltransferase</fullName>
        <shortName evidence="8">DHNA-octaprenyltransferase</shortName>
        <ecNumber evidence="8 9">2.5.1.74</ecNumber>
    </recommendedName>
</protein>
<reference evidence="10 11" key="1">
    <citation type="submission" date="2019-03" db="EMBL/GenBank/DDBJ databases">
        <title>Genomic Encyclopedia of Type Strains, Phase IV (KMG-IV): sequencing the most valuable type-strain genomes for metagenomic binning, comparative biology and taxonomic classification.</title>
        <authorList>
            <person name="Goeker M."/>
        </authorList>
    </citation>
    <scope>NUCLEOTIDE SEQUENCE [LARGE SCALE GENOMIC DNA]</scope>
    <source>
        <strain evidence="10 11">DSM 45934</strain>
    </source>
</reference>
<comment type="pathway">
    <text evidence="8">Quinol/quinone metabolism; menaquinone biosynthesis; menaquinol from 1,4-dihydroxy-2-naphthoate: step 1/2.</text>
</comment>
<comment type="subcellular location">
    <subcellularLocation>
        <location evidence="8">Cell membrane</location>
        <topology evidence="8">Multi-pass membrane protein</topology>
    </subcellularLocation>
    <subcellularLocation>
        <location evidence="1">Membrane</location>
        <topology evidence="1">Multi-pass membrane protein</topology>
    </subcellularLocation>
</comment>
<dbReference type="Gene3D" id="1.10.357.140">
    <property type="entry name" value="UbiA prenyltransferase"/>
    <property type="match status" value="1"/>
</dbReference>
<dbReference type="NCBIfam" id="TIGR00751">
    <property type="entry name" value="menA"/>
    <property type="match status" value="1"/>
</dbReference>
<dbReference type="InterPro" id="IPR044878">
    <property type="entry name" value="UbiA_sf"/>
</dbReference>
<dbReference type="HAMAP" id="MF_01937">
    <property type="entry name" value="MenA_1"/>
    <property type="match status" value="1"/>
</dbReference>
<dbReference type="GO" id="GO:0005886">
    <property type="term" value="C:plasma membrane"/>
    <property type="evidence" value="ECO:0007669"/>
    <property type="project" value="UniProtKB-SubCell"/>
</dbReference>
<dbReference type="GO" id="GO:0046428">
    <property type="term" value="F:1,4-dihydroxy-2-naphthoate polyprenyltransferase activity"/>
    <property type="evidence" value="ECO:0007669"/>
    <property type="project" value="UniProtKB-UniRule"/>
</dbReference>
<keyword evidence="5 8" id="KW-0812">Transmembrane</keyword>
<feature type="transmembrane region" description="Helical" evidence="8">
    <location>
        <begin position="162"/>
        <end position="181"/>
    </location>
</feature>
<keyword evidence="3 8" id="KW-1003">Cell membrane</keyword>
<keyword evidence="6 8" id="KW-1133">Transmembrane helix</keyword>
<dbReference type="AlphaFoldDB" id="A0A4R2JXI7"/>
<comment type="caution">
    <text evidence="10">The sequence shown here is derived from an EMBL/GenBank/DDBJ whole genome shotgun (WGS) entry which is preliminary data.</text>
</comment>